<evidence type="ECO:0000256" key="4">
    <source>
        <dbReference type="ARBA" id="ARBA00023136"/>
    </source>
</evidence>
<dbReference type="RefSeq" id="XP_019850068.1">
    <property type="nucleotide sequence ID" value="XM_019994509.1"/>
</dbReference>
<dbReference type="PANTHER" id="PTHR46474">
    <property type="entry name" value="TWO PORE CALCIUM CHANNEL PROTEIN 1"/>
    <property type="match status" value="1"/>
</dbReference>
<comment type="subcellular location">
    <subcellularLocation>
        <location evidence="1">Membrane</location>
        <topology evidence="1">Multi-pass membrane protein</topology>
    </subcellularLocation>
</comment>
<feature type="transmembrane region" description="Helical" evidence="6">
    <location>
        <begin position="553"/>
        <end position="581"/>
    </location>
</feature>
<organism evidence="8 9">
    <name type="scientific">Amphimedon queenslandica</name>
    <name type="common">Sponge</name>
    <dbReference type="NCBI Taxonomy" id="400682"/>
    <lineage>
        <taxon>Eukaryota</taxon>
        <taxon>Metazoa</taxon>
        <taxon>Porifera</taxon>
        <taxon>Demospongiae</taxon>
        <taxon>Heteroscleromorpha</taxon>
        <taxon>Haplosclerida</taxon>
        <taxon>Niphatidae</taxon>
        <taxon>Amphimedon</taxon>
    </lineage>
</organism>
<protein>
    <recommendedName>
        <fullName evidence="7">Ion transport domain-containing protein</fullName>
    </recommendedName>
</protein>
<feature type="transmembrane region" description="Helical" evidence="6">
    <location>
        <begin position="85"/>
        <end position="103"/>
    </location>
</feature>
<feature type="transmembrane region" description="Helical" evidence="6">
    <location>
        <begin position="468"/>
        <end position="490"/>
    </location>
</feature>
<dbReference type="InterPro" id="IPR028801">
    <property type="entry name" value="TPC1_animal"/>
</dbReference>
<evidence type="ECO:0000256" key="3">
    <source>
        <dbReference type="ARBA" id="ARBA00022989"/>
    </source>
</evidence>
<sequence length="838" mass="98089">MDSDDCGIIELSIRNHQRDEDNGEGDLASGYSSMEESEVAESKGSTKEYKKAALIVKEGRDHEKFDSLPEKKRAWIAYRILHNPLYYWLALILAVAIMLLAILEEPSTQTQKTERSDKAVHLLSEVFLLSFFTTNLILRFLWLGPKLFFRSRATIMCIILTIMYLEIFVILVTNSRHIRITRSLRPFILLDSYLMYGVRRVLRQIFLCLKYIIDVMLALFFLVTVFSLVGYFLFTNINPTYFHTLKDSIVSMIITLTTANHPDVFMESYLRSEFAPIFFMMYMFVTFYYFNNVLLAVVFAKFKSVEKRKFKKILLHKREALFRAFDLLKSKNDVIVFTDFLQFMKKYNPWMAPYETMCLFKILQTSDESDDCLTWEDFSNFYDYVNMKWELIHKTGAIVTWYEKIERIPLNMKIILYNIHFVVKHWLFDTLITVIVLANLFYIITFIIVHEKSCDDDVGSDQFCSARLGIAGSFVFNFIYLVEVNLKLFLNGPVKYFRKWANWVDYILVVGSFICLCIEIGLIQNDADSPSFRYVAMIRPLKLLRLLRLKKNYFFLIRILIVLASRMTSVLILLIVVFYFFSIIGMEVFTGDNAVYPGCCVNASFGVGVYYSNNGSTLDNPDLYWLNNFNTLGRSFVTLYEEMVVNNWFIQMEGFVSTAGEAARLYFILFWMVTTLVVNIAIVYIVDAFESGILALKASESDDETPAGEMKRINKVIMTSVEMDQLASVIHEQVMYDSRKGFTINRWIRKHYDIPVRTIEMYKGEFRGKRMMTNDDLRGIIYEGEIEGWKKAYDEYRATRELNSKPRTDHKATAGEMMKEGLQFTWQKTKKLFIYILR</sequence>
<feature type="region of interest" description="Disordered" evidence="5">
    <location>
        <begin position="13"/>
        <end position="45"/>
    </location>
</feature>
<keyword evidence="3 6" id="KW-1133">Transmembrane helix</keyword>
<dbReference type="GO" id="GO:0005765">
    <property type="term" value="C:lysosomal membrane"/>
    <property type="evidence" value="ECO:0007669"/>
    <property type="project" value="InterPro"/>
</dbReference>
<dbReference type="PANTHER" id="PTHR46474:SF1">
    <property type="entry name" value="TWO PORE CHANNEL PROTEIN 1"/>
    <property type="match status" value="1"/>
</dbReference>
<feature type="transmembrane region" description="Helical" evidence="6">
    <location>
        <begin position="277"/>
        <end position="302"/>
    </location>
</feature>
<keyword evidence="2 6" id="KW-0812">Transmembrane</keyword>
<dbReference type="AlphaFoldDB" id="A0AAN0J029"/>
<dbReference type="GeneID" id="105312128"/>
<feature type="transmembrane region" description="Helical" evidence="6">
    <location>
        <begin position="153"/>
        <end position="172"/>
    </location>
</feature>
<dbReference type="GO" id="GO:0005216">
    <property type="term" value="F:monoatomic ion channel activity"/>
    <property type="evidence" value="ECO:0007669"/>
    <property type="project" value="InterPro"/>
</dbReference>
<feature type="transmembrane region" description="Helical" evidence="6">
    <location>
        <begin position="665"/>
        <end position="686"/>
    </location>
</feature>
<dbReference type="EnsemblMetazoa" id="XM_019994509.1">
    <property type="protein sequence ID" value="XP_019850068.1"/>
    <property type="gene ID" value="LOC105312128"/>
</dbReference>
<feature type="transmembrane region" description="Helical" evidence="6">
    <location>
        <begin position="502"/>
        <end position="523"/>
    </location>
</feature>
<dbReference type="InterPro" id="IPR027359">
    <property type="entry name" value="Volt_channel_dom_sf"/>
</dbReference>
<dbReference type="GO" id="GO:0010008">
    <property type="term" value="C:endosome membrane"/>
    <property type="evidence" value="ECO:0007669"/>
    <property type="project" value="TreeGrafter"/>
</dbReference>
<evidence type="ECO:0000259" key="7">
    <source>
        <dbReference type="Pfam" id="PF00520"/>
    </source>
</evidence>
<keyword evidence="9" id="KW-1185">Reference proteome</keyword>
<dbReference type="Proteomes" id="UP000007879">
    <property type="component" value="Unassembled WGS sequence"/>
</dbReference>
<evidence type="ECO:0000256" key="1">
    <source>
        <dbReference type="ARBA" id="ARBA00004141"/>
    </source>
</evidence>
<dbReference type="GO" id="GO:0022832">
    <property type="term" value="F:voltage-gated channel activity"/>
    <property type="evidence" value="ECO:0007669"/>
    <property type="project" value="InterPro"/>
</dbReference>
<evidence type="ECO:0000256" key="2">
    <source>
        <dbReference type="ARBA" id="ARBA00022692"/>
    </source>
</evidence>
<feature type="transmembrane region" description="Helical" evidence="6">
    <location>
        <begin position="123"/>
        <end position="141"/>
    </location>
</feature>
<evidence type="ECO:0000313" key="8">
    <source>
        <dbReference type="EnsemblMetazoa" id="XP_019850068.1"/>
    </source>
</evidence>
<feature type="domain" description="Ion transport" evidence="7">
    <location>
        <begin position="85"/>
        <end position="309"/>
    </location>
</feature>
<dbReference type="SUPFAM" id="SSF81324">
    <property type="entry name" value="Voltage-gated potassium channels"/>
    <property type="match status" value="2"/>
</dbReference>
<proteinExistence type="predicted"/>
<feature type="transmembrane region" description="Helical" evidence="6">
    <location>
        <begin position="426"/>
        <end position="448"/>
    </location>
</feature>
<dbReference type="Gene3D" id="1.10.287.70">
    <property type="match status" value="2"/>
</dbReference>
<feature type="domain" description="Ion transport" evidence="7">
    <location>
        <begin position="426"/>
        <end position="691"/>
    </location>
</feature>
<dbReference type="Pfam" id="PF00520">
    <property type="entry name" value="Ion_trans"/>
    <property type="match status" value="2"/>
</dbReference>
<dbReference type="KEGG" id="aqu:105312128"/>
<reference evidence="8" key="2">
    <citation type="submission" date="2024-06" db="UniProtKB">
        <authorList>
            <consortium name="EnsemblMetazoa"/>
        </authorList>
    </citation>
    <scope>IDENTIFICATION</scope>
</reference>
<evidence type="ECO:0000256" key="6">
    <source>
        <dbReference type="SAM" id="Phobius"/>
    </source>
</evidence>
<evidence type="ECO:0000256" key="5">
    <source>
        <dbReference type="SAM" id="MobiDB-lite"/>
    </source>
</evidence>
<dbReference type="InterPro" id="IPR005821">
    <property type="entry name" value="Ion_trans_dom"/>
</dbReference>
<feature type="transmembrane region" description="Helical" evidence="6">
    <location>
        <begin position="211"/>
        <end position="234"/>
    </location>
</feature>
<reference evidence="9" key="1">
    <citation type="journal article" date="2010" name="Nature">
        <title>The Amphimedon queenslandica genome and the evolution of animal complexity.</title>
        <authorList>
            <person name="Srivastava M."/>
            <person name="Simakov O."/>
            <person name="Chapman J."/>
            <person name="Fahey B."/>
            <person name="Gauthier M.E."/>
            <person name="Mitros T."/>
            <person name="Richards G.S."/>
            <person name="Conaco C."/>
            <person name="Dacre M."/>
            <person name="Hellsten U."/>
            <person name="Larroux C."/>
            <person name="Putnam N.H."/>
            <person name="Stanke M."/>
            <person name="Adamska M."/>
            <person name="Darling A."/>
            <person name="Degnan S.M."/>
            <person name="Oakley T.H."/>
            <person name="Plachetzki D.C."/>
            <person name="Zhai Y."/>
            <person name="Adamski M."/>
            <person name="Calcino A."/>
            <person name="Cummins S.F."/>
            <person name="Goodstein D.M."/>
            <person name="Harris C."/>
            <person name="Jackson D.J."/>
            <person name="Leys S.P."/>
            <person name="Shu S."/>
            <person name="Woodcroft B.J."/>
            <person name="Vervoort M."/>
            <person name="Kosik K.S."/>
            <person name="Manning G."/>
            <person name="Degnan B.M."/>
            <person name="Rokhsar D.S."/>
        </authorList>
    </citation>
    <scope>NUCLEOTIDE SEQUENCE [LARGE SCALE GENOMIC DNA]</scope>
</reference>
<name>A0AAN0J029_AMPQE</name>
<accession>A0AAN0J029</accession>
<evidence type="ECO:0000313" key="9">
    <source>
        <dbReference type="Proteomes" id="UP000007879"/>
    </source>
</evidence>
<keyword evidence="4 6" id="KW-0472">Membrane</keyword>
<dbReference type="Gene3D" id="1.20.120.350">
    <property type="entry name" value="Voltage-gated potassium channels. Chain C"/>
    <property type="match status" value="2"/>
</dbReference>